<dbReference type="GO" id="GO:0006508">
    <property type="term" value="P:proteolysis"/>
    <property type="evidence" value="ECO:0007669"/>
    <property type="project" value="UniProtKB-KW"/>
</dbReference>
<dbReference type="Proteomes" id="UP001165083">
    <property type="component" value="Unassembled WGS sequence"/>
</dbReference>
<keyword evidence="4" id="KW-0732">Signal</keyword>
<dbReference type="InterPro" id="IPR001969">
    <property type="entry name" value="Aspartic_peptidase_AS"/>
</dbReference>
<dbReference type="OrthoDB" id="771136at2759"/>
<keyword evidence="7" id="KW-1185">Reference proteome</keyword>
<gene>
    <name evidence="6" type="ORF">Plil01_000179400</name>
</gene>
<dbReference type="AlphaFoldDB" id="A0A9W6WPM9"/>
<comment type="caution">
    <text evidence="6">The sequence shown here is derived from an EMBL/GenBank/DDBJ whole genome shotgun (WGS) entry which is preliminary data.</text>
</comment>
<accession>A0A9W6WPM9</accession>
<dbReference type="InterPro" id="IPR033121">
    <property type="entry name" value="PEPTIDASE_A1"/>
</dbReference>
<feature type="signal peptide" evidence="4">
    <location>
        <begin position="1"/>
        <end position="17"/>
    </location>
</feature>
<proteinExistence type="inferred from homology"/>
<evidence type="ECO:0000256" key="1">
    <source>
        <dbReference type="ARBA" id="ARBA00007447"/>
    </source>
</evidence>
<evidence type="ECO:0000259" key="5">
    <source>
        <dbReference type="PROSITE" id="PS51767"/>
    </source>
</evidence>
<dbReference type="GO" id="GO:0004190">
    <property type="term" value="F:aspartic-type endopeptidase activity"/>
    <property type="evidence" value="ECO:0007669"/>
    <property type="project" value="UniProtKB-KW"/>
</dbReference>
<keyword evidence="3" id="KW-0064">Aspartyl protease</keyword>
<sequence>MRLLPLLLALGLAAVDAAPLRLSLARRRPPAARATDWMQAEAETHTAATDYALDANATQQNAAQPPLPRAKRVTLQNFGNVQYIGSVGFGNPPQLLDVVFDTGSSDTWIPSTSCGSCGSHHQFDAQKSTTFLDTEEKFYDAVGVLFGRWCRQ</sequence>
<evidence type="ECO:0000256" key="2">
    <source>
        <dbReference type="ARBA" id="ARBA00022670"/>
    </source>
</evidence>
<dbReference type="Pfam" id="PF00026">
    <property type="entry name" value="Asp"/>
    <property type="match status" value="1"/>
</dbReference>
<dbReference type="PROSITE" id="PS51767">
    <property type="entry name" value="PEPTIDASE_A1"/>
    <property type="match status" value="1"/>
</dbReference>
<keyword evidence="3" id="KW-0378">Hydrolase</keyword>
<organism evidence="6 7">
    <name type="scientific">Phytophthora lilii</name>
    <dbReference type="NCBI Taxonomy" id="2077276"/>
    <lineage>
        <taxon>Eukaryota</taxon>
        <taxon>Sar</taxon>
        <taxon>Stramenopiles</taxon>
        <taxon>Oomycota</taxon>
        <taxon>Peronosporomycetes</taxon>
        <taxon>Peronosporales</taxon>
        <taxon>Peronosporaceae</taxon>
        <taxon>Phytophthora</taxon>
    </lineage>
</organism>
<reference evidence="6" key="1">
    <citation type="submission" date="2023-04" db="EMBL/GenBank/DDBJ databases">
        <title>Phytophthora lilii NBRC 32176.</title>
        <authorList>
            <person name="Ichikawa N."/>
            <person name="Sato H."/>
            <person name="Tonouchi N."/>
        </authorList>
    </citation>
    <scope>NUCLEOTIDE SEQUENCE</scope>
    <source>
        <strain evidence="6">NBRC 32176</strain>
    </source>
</reference>
<evidence type="ECO:0000256" key="4">
    <source>
        <dbReference type="SAM" id="SignalP"/>
    </source>
</evidence>
<evidence type="ECO:0000256" key="3">
    <source>
        <dbReference type="ARBA" id="ARBA00022750"/>
    </source>
</evidence>
<evidence type="ECO:0000313" key="7">
    <source>
        <dbReference type="Proteomes" id="UP001165083"/>
    </source>
</evidence>
<dbReference type="EMBL" id="BSXW01000062">
    <property type="protein sequence ID" value="GMF11050.1"/>
    <property type="molecule type" value="Genomic_DNA"/>
</dbReference>
<feature type="chain" id="PRO_5040852790" evidence="4">
    <location>
        <begin position="18"/>
        <end position="152"/>
    </location>
</feature>
<dbReference type="PROSITE" id="PS00141">
    <property type="entry name" value="ASP_PROTEASE"/>
    <property type="match status" value="1"/>
</dbReference>
<dbReference type="Gene3D" id="2.40.70.10">
    <property type="entry name" value="Acid Proteases"/>
    <property type="match status" value="1"/>
</dbReference>
<comment type="similarity">
    <text evidence="1">Belongs to the peptidase A1 family.</text>
</comment>
<dbReference type="PANTHER" id="PTHR47966:SF51">
    <property type="entry name" value="BETA-SITE APP-CLEAVING ENZYME, ISOFORM A-RELATED"/>
    <property type="match status" value="1"/>
</dbReference>
<dbReference type="InterPro" id="IPR001461">
    <property type="entry name" value="Aspartic_peptidase_A1"/>
</dbReference>
<protein>
    <submittedName>
        <fullName evidence="6">Unnamed protein product</fullName>
    </submittedName>
</protein>
<name>A0A9W6WPM9_9STRA</name>
<dbReference type="SUPFAM" id="SSF50630">
    <property type="entry name" value="Acid proteases"/>
    <property type="match status" value="1"/>
</dbReference>
<keyword evidence="2" id="KW-0645">Protease</keyword>
<evidence type="ECO:0000313" key="6">
    <source>
        <dbReference type="EMBL" id="GMF11050.1"/>
    </source>
</evidence>
<dbReference type="PANTHER" id="PTHR47966">
    <property type="entry name" value="BETA-SITE APP-CLEAVING ENZYME, ISOFORM A-RELATED"/>
    <property type="match status" value="1"/>
</dbReference>
<dbReference type="InterPro" id="IPR021109">
    <property type="entry name" value="Peptidase_aspartic_dom_sf"/>
</dbReference>
<feature type="domain" description="Peptidase A1" evidence="5">
    <location>
        <begin position="83"/>
        <end position="152"/>
    </location>
</feature>